<evidence type="ECO:0000256" key="2">
    <source>
        <dbReference type="ARBA" id="ARBA00022840"/>
    </source>
</evidence>
<dbReference type="VEuPathDB" id="FungiDB:H310_08842"/>
<dbReference type="STRING" id="157072.A0A024TXL7"/>
<dbReference type="PANTHER" id="PTHR44329:SF298">
    <property type="entry name" value="MIXED LINEAGE KINASE DOMAIN-LIKE PROTEIN"/>
    <property type="match status" value="1"/>
</dbReference>
<dbReference type="InterPro" id="IPR051681">
    <property type="entry name" value="Ser/Thr_Kinases-Pseudokinases"/>
</dbReference>
<evidence type="ECO:0000256" key="3">
    <source>
        <dbReference type="SAM" id="Phobius"/>
    </source>
</evidence>
<dbReference type="PROSITE" id="PS50011">
    <property type="entry name" value="PROTEIN_KINASE_DOM"/>
    <property type="match status" value="1"/>
</dbReference>
<dbReference type="SUPFAM" id="SSF52058">
    <property type="entry name" value="L domain-like"/>
    <property type="match status" value="1"/>
</dbReference>
<accession>A0A024TXL7</accession>
<keyword evidence="5" id="KW-0808">Transferase</keyword>
<gene>
    <name evidence="5" type="ORF">H310_08842</name>
</gene>
<name>A0A024TXL7_9STRA</name>
<keyword evidence="2" id="KW-0067">ATP-binding</keyword>
<dbReference type="Gene3D" id="1.10.510.10">
    <property type="entry name" value="Transferase(Phosphotransferase) domain 1"/>
    <property type="match status" value="1"/>
</dbReference>
<dbReference type="PANTHER" id="PTHR44329">
    <property type="entry name" value="SERINE/THREONINE-PROTEIN KINASE TNNI3K-RELATED"/>
    <property type="match status" value="1"/>
</dbReference>
<dbReference type="eggNOG" id="KOG0192">
    <property type="taxonomic scope" value="Eukaryota"/>
</dbReference>
<dbReference type="Pfam" id="PF07714">
    <property type="entry name" value="PK_Tyr_Ser-Thr"/>
    <property type="match status" value="1"/>
</dbReference>
<feature type="transmembrane region" description="Helical" evidence="3">
    <location>
        <begin position="259"/>
        <end position="278"/>
    </location>
</feature>
<feature type="domain" description="Protein kinase" evidence="4">
    <location>
        <begin position="412"/>
        <end position="691"/>
    </location>
</feature>
<evidence type="ECO:0000313" key="5">
    <source>
        <dbReference type="EMBL" id="ETV98097.1"/>
    </source>
</evidence>
<dbReference type="AlphaFoldDB" id="A0A024TXL7"/>
<dbReference type="GO" id="GO:0004674">
    <property type="term" value="F:protein serine/threonine kinase activity"/>
    <property type="evidence" value="ECO:0007669"/>
    <property type="project" value="UniProtKB-KW"/>
</dbReference>
<dbReference type="Gene3D" id="3.30.200.20">
    <property type="entry name" value="Phosphorylase Kinase, domain 1"/>
    <property type="match status" value="1"/>
</dbReference>
<keyword evidence="5" id="KW-0418">Kinase</keyword>
<dbReference type="InterPro" id="IPR001245">
    <property type="entry name" value="Ser-Thr/Tyr_kinase_cat_dom"/>
</dbReference>
<keyword evidence="5" id="KW-0723">Serine/threonine-protein kinase</keyword>
<dbReference type="GO" id="GO:0005524">
    <property type="term" value="F:ATP binding"/>
    <property type="evidence" value="ECO:0007669"/>
    <property type="project" value="UniProtKB-KW"/>
</dbReference>
<reference evidence="5" key="1">
    <citation type="submission" date="2013-12" db="EMBL/GenBank/DDBJ databases">
        <title>The Genome Sequence of Aphanomyces invadans NJM9701.</title>
        <authorList>
            <consortium name="The Broad Institute Genomics Platform"/>
            <person name="Russ C."/>
            <person name="Tyler B."/>
            <person name="van West P."/>
            <person name="Dieguez-Uribeondo J."/>
            <person name="Young S.K."/>
            <person name="Zeng Q."/>
            <person name="Gargeya S."/>
            <person name="Fitzgerald M."/>
            <person name="Abouelleil A."/>
            <person name="Alvarado L."/>
            <person name="Chapman S.B."/>
            <person name="Gainer-Dewar J."/>
            <person name="Goldberg J."/>
            <person name="Griggs A."/>
            <person name="Gujja S."/>
            <person name="Hansen M."/>
            <person name="Howarth C."/>
            <person name="Imamovic A."/>
            <person name="Ireland A."/>
            <person name="Larimer J."/>
            <person name="McCowan C."/>
            <person name="Murphy C."/>
            <person name="Pearson M."/>
            <person name="Poon T.W."/>
            <person name="Priest M."/>
            <person name="Roberts A."/>
            <person name="Saif S."/>
            <person name="Shea T."/>
            <person name="Sykes S."/>
            <person name="Wortman J."/>
            <person name="Nusbaum C."/>
            <person name="Birren B."/>
        </authorList>
    </citation>
    <scope>NUCLEOTIDE SEQUENCE [LARGE SCALE GENOMIC DNA]</scope>
    <source>
        <strain evidence="5">NJM9701</strain>
    </source>
</reference>
<protein>
    <submittedName>
        <fullName evidence="5">Serine/threonine protein kinase</fullName>
    </submittedName>
</protein>
<keyword evidence="1" id="KW-0547">Nucleotide-binding</keyword>
<dbReference type="GeneID" id="20085892"/>
<evidence type="ECO:0000256" key="1">
    <source>
        <dbReference type="ARBA" id="ARBA00022741"/>
    </source>
</evidence>
<evidence type="ECO:0000259" key="4">
    <source>
        <dbReference type="PROSITE" id="PS50011"/>
    </source>
</evidence>
<sequence>MANASPVSLAATTAARIAGPTTSASNTTLLDAESTSSDIAFVKSQCGNATSITINSTASSVCCNASPSIDLCVRFVTSTAAPAEEPWVVSSLSAIGHGDVALPTLDLAPWRARAFAHIHLQGVDFGGALAESSVNYTALITLEVVGCQLKSLDVPSPSKLQRVDLSLNRMTSFPDSLFQSPSLVAVNLTGNAFPSPLVVVGQTCTTLLSSPNIVVGVSVTCPAACIAVTTCTMSTVGMDLSPSQLPGPTTVEASSPSTLLVVAAAAILLLAVTAVVFCRRRMLLRHEQHHQQLAFHRHLPLSTAGGSDSPLFTLTRAPALSPCGSDGSFALLGTIRPDIVLHDHMVTPTAQAPNDATNGVLASSRRLSHALSRSFVQREGELNRPQPIRPLPATQPVVHVASSLAILPSSDVIMVSPVAHGSSIWNVMMLHRPYIGKRVRYIAMDNVARNEFFRDLNAAATHLVHPNIVVLYGIVHLPDNDLCVVAEWMARGSLGLLLRHQTPTPPRPYVMPLTWSHKVQLAWDIASALACVHSQPNFKRSAPWTTRDILVNAHGRAKLNVFDFMASKSVESTYGHQVLAYEAPEVVAHQCMRSSTSDIYTLGVVLGEIATRSAPYQHWIDAHGHVGSDVCIVEIMHGAASENILPHEEVIKAMRPDVPVSYQALISACLQRDVLKRPLAVHVADELARCLCVDRKTTS</sequence>
<dbReference type="InterPro" id="IPR000719">
    <property type="entry name" value="Prot_kinase_dom"/>
</dbReference>
<dbReference type="Gene3D" id="3.80.10.10">
    <property type="entry name" value="Ribonuclease Inhibitor"/>
    <property type="match status" value="1"/>
</dbReference>
<dbReference type="OrthoDB" id="4062651at2759"/>
<dbReference type="RefSeq" id="XP_008872972.1">
    <property type="nucleotide sequence ID" value="XM_008874750.1"/>
</dbReference>
<dbReference type="InterPro" id="IPR011009">
    <property type="entry name" value="Kinase-like_dom_sf"/>
</dbReference>
<keyword evidence="3" id="KW-1133">Transmembrane helix</keyword>
<dbReference type="GO" id="GO:0097527">
    <property type="term" value="P:necroptotic signaling pathway"/>
    <property type="evidence" value="ECO:0007669"/>
    <property type="project" value="TreeGrafter"/>
</dbReference>
<organism evidence="5">
    <name type="scientific">Aphanomyces invadans</name>
    <dbReference type="NCBI Taxonomy" id="157072"/>
    <lineage>
        <taxon>Eukaryota</taxon>
        <taxon>Sar</taxon>
        <taxon>Stramenopiles</taxon>
        <taxon>Oomycota</taxon>
        <taxon>Saprolegniomycetes</taxon>
        <taxon>Saprolegniales</taxon>
        <taxon>Verrucalvaceae</taxon>
        <taxon>Aphanomyces</taxon>
    </lineage>
</organism>
<proteinExistence type="predicted"/>
<keyword evidence="3" id="KW-0812">Transmembrane</keyword>
<dbReference type="InterPro" id="IPR032675">
    <property type="entry name" value="LRR_dom_sf"/>
</dbReference>
<dbReference type="EMBL" id="KI913970">
    <property type="protein sequence ID" value="ETV98097.1"/>
    <property type="molecule type" value="Genomic_DNA"/>
</dbReference>
<dbReference type="SUPFAM" id="SSF56112">
    <property type="entry name" value="Protein kinase-like (PK-like)"/>
    <property type="match status" value="1"/>
</dbReference>
<keyword evidence="3" id="KW-0472">Membrane</keyword>